<evidence type="ECO:0000313" key="4">
    <source>
        <dbReference type="Proteomes" id="UP000184139"/>
    </source>
</evidence>
<protein>
    <submittedName>
        <fullName evidence="3">Membrane protein YqaA, SNARE-associated domain</fullName>
    </submittedName>
</protein>
<dbReference type="InterPro" id="IPR032816">
    <property type="entry name" value="VTT_dom"/>
</dbReference>
<dbReference type="Pfam" id="PF09335">
    <property type="entry name" value="VTT_dom"/>
    <property type="match status" value="1"/>
</dbReference>
<feature type="domain" description="VTT" evidence="2">
    <location>
        <begin position="35"/>
        <end position="136"/>
    </location>
</feature>
<keyword evidence="1" id="KW-0812">Transmembrane</keyword>
<evidence type="ECO:0000256" key="1">
    <source>
        <dbReference type="SAM" id="Phobius"/>
    </source>
</evidence>
<name>A0A1M5YBJ7_9BACT</name>
<dbReference type="PANTHER" id="PTHR42709">
    <property type="entry name" value="ALKALINE PHOSPHATASE LIKE PROTEIN"/>
    <property type="match status" value="1"/>
</dbReference>
<sequence length="143" mass="16535">MTPYLILFSFSFLAATVLPFSSEVVLYALIRSDTPALPLILAASTGNTLGAIVNWGLGRYLLHYRDRPWFYFKQEQIDRAQRWFQHYGIWTLLFSWLPLGGDVLTFIAGVMRVKLWLFVLLVGIGKSVRYLAVLYLARWQFLP</sequence>
<keyword evidence="1" id="KW-1133">Transmembrane helix</keyword>
<dbReference type="PANTHER" id="PTHR42709:SF4">
    <property type="entry name" value="INNER MEMBRANE PROTEIN YQAA"/>
    <property type="match status" value="1"/>
</dbReference>
<dbReference type="RefSeq" id="WP_073378644.1">
    <property type="nucleotide sequence ID" value="NZ_FQXS01000032.1"/>
</dbReference>
<evidence type="ECO:0000313" key="3">
    <source>
        <dbReference type="EMBL" id="SHI09356.1"/>
    </source>
</evidence>
<keyword evidence="4" id="KW-1185">Reference proteome</keyword>
<dbReference type="STRING" id="1121409.SAMN02745124_03823"/>
<dbReference type="OrthoDB" id="5419086at2"/>
<gene>
    <name evidence="3" type="ORF">SAMN02745124_03823</name>
</gene>
<dbReference type="Proteomes" id="UP000184139">
    <property type="component" value="Unassembled WGS sequence"/>
</dbReference>
<feature type="transmembrane region" description="Helical" evidence="1">
    <location>
        <begin position="36"/>
        <end position="57"/>
    </location>
</feature>
<dbReference type="InterPro" id="IPR051311">
    <property type="entry name" value="DedA_domain"/>
</dbReference>
<evidence type="ECO:0000259" key="2">
    <source>
        <dbReference type="Pfam" id="PF09335"/>
    </source>
</evidence>
<keyword evidence="1" id="KW-0472">Membrane</keyword>
<dbReference type="EMBL" id="FQXS01000032">
    <property type="protein sequence ID" value="SHI09356.1"/>
    <property type="molecule type" value="Genomic_DNA"/>
</dbReference>
<feature type="transmembrane region" description="Helical" evidence="1">
    <location>
        <begin position="87"/>
        <end position="109"/>
    </location>
</feature>
<feature type="transmembrane region" description="Helical" evidence="1">
    <location>
        <begin position="115"/>
        <end position="137"/>
    </location>
</feature>
<proteinExistence type="predicted"/>
<organism evidence="3 4">
    <name type="scientific">Desulfofustis glycolicus DSM 9705</name>
    <dbReference type="NCBI Taxonomy" id="1121409"/>
    <lineage>
        <taxon>Bacteria</taxon>
        <taxon>Pseudomonadati</taxon>
        <taxon>Thermodesulfobacteriota</taxon>
        <taxon>Desulfobulbia</taxon>
        <taxon>Desulfobulbales</taxon>
        <taxon>Desulfocapsaceae</taxon>
        <taxon>Desulfofustis</taxon>
    </lineage>
</organism>
<dbReference type="AlphaFoldDB" id="A0A1M5YBJ7"/>
<reference evidence="3 4" key="1">
    <citation type="submission" date="2016-11" db="EMBL/GenBank/DDBJ databases">
        <authorList>
            <person name="Jaros S."/>
            <person name="Januszkiewicz K."/>
            <person name="Wedrychowicz H."/>
        </authorList>
    </citation>
    <scope>NUCLEOTIDE SEQUENCE [LARGE SCALE GENOMIC DNA]</scope>
    <source>
        <strain evidence="3 4">DSM 9705</strain>
    </source>
</reference>
<accession>A0A1M5YBJ7</accession>